<sequence>MTMITVLGAGNVARALVPALTAAGHEVRTGTRDTLAAAATGAEVVVNALPGAVALDVLRGLAAQLAGAVLVDVANPVEIGPDGFAARRVHDNLAAELQRALPRTRVVKALNTVGPAPLMAAPASLGTPPSTFLCGDDPAAKGVVATLLGDLGWRPEWIVDLGGVANAWWPESFALMVRPLVAALGPVPFALSVAR</sequence>
<dbReference type="PANTHER" id="PTHR14239">
    <property type="entry name" value="DUDULIN-RELATED"/>
    <property type="match status" value="1"/>
</dbReference>
<protein>
    <submittedName>
        <fullName evidence="1">Oxidoreductase</fullName>
    </submittedName>
</protein>
<dbReference type="RefSeq" id="WP_173067892.1">
    <property type="nucleotide sequence ID" value="NZ_BAABGO010000039.1"/>
</dbReference>
<dbReference type="InterPro" id="IPR051267">
    <property type="entry name" value="STEAP_metalloreductase"/>
</dbReference>
<evidence type="ECO:0000313" key="1">
    <source>
        <dbReference type="EMBL" id="GFJ84287.1"/>
    </source>
</evidence>
<reference evidence="1 2" key="2">
    <citation type="submission" date="2020-03" db="EMBL/GenBank/DDBJ databases">
        <authorList>
            <person name="Ichikawa N."/>
            <person name="Kimura A."/>
            <person name="Kitahashi Y."/>
            <person name="Uohara A."/>
        </authorList>
    </citation>
    <scope>NUCLEOTIDE SEQUENCE [LARGE SCALE GENOMIC DNA]</scope>
    <source>
        <strain evidence="1 2">NBRC 108639</strain>
    </source>
</reference>
<dbReference type="Proteomes" id="UP000482800">
    <property type="component" value="Unassembled WGS sequence"/>
</dbReference>
<reference evidence="1 2" key="1">
    <citation type="submission" date="2020-03" db="EMBL/GenBank/DDBJ databases">
        <title>Whole genome shotgun sequence of Phytohabitans houttuyneae NBRC 108639.</title>
        <authorList>
            <person name="Komaki H."/>
            <person name="Tamura T."/>
        </authorList>
    </citation>
    <scope>NUCLEOTIDE SEQUENCE [LARGE SCALE GENOMIC DNA]</scope>
    <source>
        <strain evidence="1 2">NBRC 108639</strain>
    </source>
</reference>
<gene>
    <name evidence="1" type="ORF">Phou_084670</name>
</gene>
<dbReference type="EMBL" id="BLPF01000003">
    <property type="protein sequence ID" value="GFJ84287.1"/>
    <property type="molecule type" value="Genomic_DNA"/>
</dbReference>
<dbReference type="Gene3D" id="3.40.50.720">
    <property type="entry name" value="NAD(P)-binding Rossmann-like Domain"/>
    <property type="match status" value="1"/>
</dbReference>
<dbReference type="InterPro" id="IPR036291">
    <property type="entry name" value="NAD(P)-bd_dom_sf"/>
</dbReference>
<keyword evidence="2" id="KW-1185">Reference proteome</keyword>
<comment type="caution">
    <text evidence="1">The sequence shown here is derived from an EMBL/GenBank/DDBJ whole genome shotgun (WGS) entry which is preliminary data.</text>
</comment>
<dbReference type="SUPFAM" id="SSF51735">
    <property type="entry name" value="NAD(P)-binding Rossmann-fold domains"/>
    <property type="match status" value="1"/>
</dbReference>
<dbReference type="AlphaFoldDB" id="A0A6V8KR55"/>
<accession>A0A6V8KR55</accession>
<organism evidence="1 2">
    <name type="scientific">Phytohabitans houttuyneae</name>
    <dbReference type="NCBI Taxonomy" id="1076126"/>
    <lineage>
        <taxon>Bacteria</taxon>
        <taxon>Bacillati</taxon>
        <taxon>Actinomycetota</taxon>
        <taxon>Actinomycetes</taxon>
        <taxon>Micromonosporales</taxon>
        <taxon>Micromonosporaceae</taxon>
    </lineage>
</organism>
<proteinExistence type="predicted"/>
<evidence type="ECO:0000313" key="2">
    <source>
        <dbReference type="Proteomes" id="UP000482800"/>
    </source>
</evidence>
<name>A0A6V8KR55_9ACTN</name>